<dbReference type="PANTHER" id="PTHR11468:SF3">
    <property type="entry name" value="GLYCOGEN PHOSPHORYLASE, LIVER FORM"/>
    <property type="match status" value="1"/>
</dbReference>
<sequence length="815" mass="94255">MFSDKNSFKDAYLEKYAEIKGKSIEEGTLWDKYHTLVVLLKEEISLCRAFTNYTADQKQPAKQVYYFSMEFLIGKLLNNYLINIGIQTIVHEGLAELNIDLQELIAQESDAGLGNGGLGRLAACFLDSMAFLGVVGHGNGIRYKYGLFEQKIVNGHQTEIADHWLKNGYPWETRKPDKAIVVKFKGNIRVERVQGRLIFHHENYEPVLAVPYDIPIFSYENPFLINNLRLWSAEPLSSELDLALFNQGNFTQALSYKSEVEAISYILYPEDSNHAGRELRLKQEYFFVAAGLGAIVRSYKKRNGTLKDFSQGVAIHINDTHPALCIPELMRIFIDEEGMDWEESWNITVDAISYTNHTIMPEALEKWPVSLLKNLLPRIYMIIEEIDRRFKEKLLRRFFNCEELLRSTPVMREGQICMANLAIIGSHSINGVARLHTEILKQHVFKDFHRIFGYKFTNLTNGVNHRRFLLTANPALSELVTEAIGPGWKTNANELKKLHNYQEDASFLEQLGKVKYQNKQRLALMIQEKQGIYLDPHSLYDVHVKRIHAYKRQLLNVFKVMDLYNRLQRDPEAVQGSYSFIFGGKAAPGYHYAKSIIKLIHDLAQKINKDQRMKEKLRVVFLENFNVSLAERIYPAADLSEQISTASKEASGTGNMKFMMNGALTLGTLDGANVEIKEAVGDEHIFIFGLTAGEVIEYNRNRSYKSWDEYHTNPRLKKILEQLNSNYLLENAQEFRAIYDSLLLYNDEFYVLKDFESYMRTFEEASKIYLNQDMWLKSSLHNIAESGVFSSDRTIREYAHQVWRARCRRIEEKEE</sequence>
<evidence type="ECO:0000256" key="11">
    <source>
        <dbReference type="PIRSR" id="PIRSR000460-1"/>
    </source>
</evidence>
<evidence type="ECO:0000313" key="14">
    <source>
        <dbReference type="Proteomes" id="UP000010797"/>
    </source>
</evidence>
<keyword evidence="8 11" id="KW-0663">Pyridoxal phosphate</keyword>
<dbReference type="Pfam" id="PF00343">
    <property type="entry name" value="Phosphorylase"/>
    <property type="match status" value="1"/>
</dbReference>
<evidence type="ECO:0000256" key="5">
    <source>
        <dbReference type="ARBA" id="ARBA00022600"/>
    </source>
</evidence>
<dbReference type="RefSeq" id="WP_015262624.1">
    <property type="nucleotide sequence ID" value="NC_019903.1"/>
</dbReference>
<proteinExistence type="inferred from homology"/>
<dbReference type="FunFam" id="3.40.50.2000:FF:000005">
    <property type="entry name" value="Alpha-1,4 glucan phosphorylase"/>
    <property type="match status" value="1"/>
</dbReference>
<dbReference type="InterPro" id="IPR011833">
    <property type="entry name" value="Glycg_phsphrylas"/>
</dbReference>
<dbReference type="KEGG" id="ddl:Desdi_2213"/>
<dbReference type="GO" id="GO:0008184">
    <property type="term" value="F:glycogen phosphorylase activity"/>
    <property type="evidence" value="ECO:0007669"/>
    <property type="project" value="InterPro"/>
</dbReference>
<comment type="cofactor">
    <cofactor evidence="2 12">
        <name>pyridoxal 5'-phosphate</name>
        <dbReference type="ChEBI" id="CHEBI:597326"/>
    </cofactor>
</comment>
<comment type="catalytic activity">
    <reaction evidence="1 12">
        <text>[(1-&gt;4)-alpha-D-glucosyl](n) + phosphate = [(1-&gt;4)-alpha-D-glucosyl](n-1) + alpha-D-glucose 1-phosphate</text>
        <dbReference type="Rhea" id="RHEA:41732"/>
        <dbReference type="Rhea" id="RHEA-COMP:9584"/>
        <dbReference type="Rhea" id="RHEA-COMP:9586"/>
        <dbReference type="ChEBI" id="CHEBI:15444"/>
        <dbReference type="ChEBI" id="CHEBI:43474"/>
        <dbReference type="ChEBI" id="CHEBI:58601"/>
        <dbReference type="EC" id="2.4.1.1"/>
    </reaction>
</comment>
<evidence type="ECO:0000256" key="1">
    <source>
        <dbReference type="ARBA" id="ARBA00001275"/>
    </source>
</evidence>
<dbReference type="eggNOG" id="COG0058">
    <property type="taxonomic scope" value="Bacteria"/>
</dbReference>
<dbReference type="EC" id="2.4.1.1" evidence="12"/>
<dbReference type="SUPFAM" id="SSF53756">
    <property type="entry name" value="UDP-Glycosyltransferase/glycogen phosphorylase"/>
    <property type="match status" value="1"/>
</dbReference>
<protein>
    <recommendedName>
        <fullName evidence="12">Alpha-1,4 glucan phosphorylase</fullName>
        <ecNumber evidence="12">2.4.1.1</ecNumber>
    </recommendedName>
</protein>
<evidence type="ECO:0000256" key="12">
    <source>
        <dbReference type="RuleBase" id="RU000587"/>
    </source>
</evidence>
<evidence type="ECO:0000256" key="2">
    <source>
        <dbReference type="ARBA" id="ARBA00001933"/>
    </source>
</evidence>
<dbReference type="NCBIfam" id="TIGR02093">
    <property type="entry name" value="P_ylase"/>
    <property type="match status" value="1"/>
</dbReference>
<dbReference type="PIRSF" id="PIRSF000460">
    <property type="entry name" value="Pprylas_GlgP"/>
    <property type="match status" value="1"/>
</dbReference>
<evidence type="ECO:0000256" key="8">
    <source>
        <dbReference type="ARBA" id="ARBA00022898"/>
    </source>
</evidence>
<comment type="similarity">
    <text evidence="3 12">Belongs to the glycogen phosphorylase family.</text>
</comment>
<comment type="function">
    <text evidence="10">Phosphorylase is an important allosteric enzyme in carbohydrate metabolism. Enzymes from different sources differ in their regulatory mechanisms and in their natural substrates. However, all known phosphorylases share catalytic and structural properties.</text>
</comment>
<reference evidence="14" key="1">
    <citation type="submission" date="2012-02" db="EMBL/GenBank/DDBJ databases">
        <title>Complete sequence of Desulfitobacterium dichloroeliminans LMG P-21439.</title>
        <authorList>
            <person name="Lucas S."/>
            <person name="Han J."/>
            <person name="Lapidus A."/>
            <person name="Cheng J.-F."/>
            <person name="Goodwin L."/>
            <person name="Pitluck S."/>
            <person name="Peters L."/>
            <person name="Ovchinnikova G."/>
            <person name="Teshima H."/>
            <person name="Detter J.C."/>
            <person name="Han C."/>
            <person name="Tapia R."/>
            <person name="Land M."/>
            <person name="Hauser L."/>
            <person name="Kyrpides N."/>
            <person name="Ivanova N."/>
            <person name="Pagani I."/>
            <person name="Kruse T."/>
            <person name="de Vos W.M."/>
            <person name="Boon N."/>
            <person name="Smidt H."/>
            <person name="Woyke T."/>
        </authorList>
    </citation>
    <scope>NUCLEOTIDE SEQUENCE [LARGE SCALE GENOMIC DNA]</scope>
    <source>
        <strain evidence="14">LMG P-21439 / DCA1</strain>
    </source>
</reference>
<organism evidence="13 14">
    <name type="scientific">Desulfitobacterium dichloroeliminans (strain LMG P-21439 / DCA1)</name>
    <dbReference type="NCBI Taxonomy" id="871963"/>
    <lineage>
        <taxon>Bacteria</taxon>
        <taxon>Bacillati</taxon>
        <taxon>Bacillota</taxon>
        <taxon>Clostridia</taxon>
        <taxon>Eubacteriales</taxon>
        <taxon>Desulfitobacteriaceae</taxon>
        <taxon>Desulfitobacterium</taxon>
    </lineage>
</organism>
<keyword evidence="5" id="KW-0321">Glycogen metabolism</keyword>
<evidence type="ECO:0000256" key="10">
    <source>
        <dbReference type="ARBA" id="ARBA00025174"/>
    </source>
</evidence>
<keyword evidence="9 12" id="KW-0119">Carbohydrate metabolism</keyword>
<dbReference type="STRING" id="871963.Desdi_2213"/>
<dbReference type="AlphaFoldDB" id="L0FAG8"/>
<dbReference type="GO" id="GO:0005737">
    <property type="term" value="C:cytoplasm"/>
    <property type="evidence" value="ECO:0007669"/>
    <property type="project" value="TreeGrafter"/>
</dbReference>
<dbReference type="CDD" id="cd04300">
    <property type="entry name" value="GT35_Glycogen_Phosphorylase"/>
    <property type="match status" value="1"/>
</dbReference>
<evidence type="ECO:0000313" key="13">
    <source>
        <dbReference type="EMBL" id="AGA69646.1"/>
    </source>
</evidence>
<dbReference type="InterPro" id="IPR000811">
    <property type="entry name" value="Glyco_trans_35"/>
</dbReference>
<name>L0FAG8_DESDL</name>
<dbReference type="OrthoDB" id="9760804at2"/>
<dbReference type="HOGENOM" id="CLU_010198_1_1_9"/>
<dbReference type="EMBL" id="CP003344">
    <property type="protein sequence ID" value="AGA69646.1"/>
    <property type="molecule type" value="Genomic_DNA"/>
</dbReference>
<dbReference type="GO" id="GO:0030170">
    <property type="term" value="F:pyridoxal phosphate binding"/>
    <property type="evidence" value="ECO:0007669"/>
    <property type="project" value="InterPro"/>
</dbReference>
<dbReference type="GO" id="GO:0005980">
    <property type="term" value="P:glycogen catabolic process"/>
    <property type="evidence" value="ECO:0007669"/>
    <property type="project" value="TreeGrafter"/>
</dbReference>
<evidence type="ECO:0000256" key="9">
    <source>
        <dbReference type="ARBA" id="ARBA00023277"/>
    </source>
</evidence>
<keyword evidence="7 12" id="KW-0808">Transferase</keyword>
<dbReference type="PROSITE" id="PS00102">
    <property type="entry name" value="PHOSPHORYLASE"/>
    <property type="match status" value="1"/>
</dbReference>
<keyword evidence="14" id="KW-1185">Reference proteome</keyword>
<dbReference type="FunFam" id="3.40.50.2000:FF:000153">
    <property type="entry name" value="Alpha-1,4 glucan phosphorylase"/>
    <property type="match status" value="1"/>
</dbReference>
<feature type="modified residue" description="N6-(pyridoxal phosphate)lysine" evidence="11">
    <location>
        <position position="657"/>
    </location>
</feature>
<evidence type="ECO:0000256" key="3">
    <source>
        <dbReference type="ARBA" id="ARBA00006047"/>
    </source>
</evidence>
<accession>L0FAG8</accession>
<gene>
    <name evidence="13" type="ordered locus">Desdi_2213</name>
</gene>
<dbReference type="PANTHER" id="PTHR11468">
    <property type="entry name" value="GLYCOGEN PHOSPHORYLASE"/>
    <property type="match status" value="1"/>
</dbReference>
<comment type="function">
    <text evidence="12">Allosteric enzyme that catalyzes the rate-limiting step in glycogen catabolism, the phosphorolytic cleavage of glycogen to produce glucose-1-phosphate, and plays a central role in maintaining cellular and organismal glucose homeostasis.</text>
</comment>
<evidence type="ECO:0000256" key="6">
    <source>
        <dbReference type="ARBA" id="ARBA00022676"/>
    </source>
</evidence>
<keyword evidence="6 12" id="KW-0328">Glycosyltransferase</keyword>
<evidence type="ECO:0000256" key="7">
    <source>
        <dbReference type="ARBA" id="ARBA00022679"/>
    </source>
</evidence>
<evidence type="ECO:0000256" key="4">
    <source>
        <dbReference type="ARBA" id="ARBA00022553"/>
    </source>
</evidence>
<dbReference type="InterPro" id="IPR035090">
    <property type="entry name" value="Pyridoxal_P_attach_site"/>
</dbReference>
<keyword evidence="4" id="KW-0597">Phosphoprotein</keyword>
<dbReference type="Gene3D" id="3.40.50.2000">
    <property type="entry name" value="Glycogen Phosphorylase B"/>
    <property type="match status" value="2"/>
</dbReference>
<dbReference type="Proteomes" id="UP000010797">
    <property type="component" value="Chromosome"/>
</dbReference>